<dbReference type="EMBL" id="ADFV01170802">
    <property type="status" value="NOT_ANNOTATED_CDS"/>
    <property type="molecule type" value="Genomic_DNA"/>
</dbReference>
<dbReference type="SUPFAM" id="SSF54928">
    <property type="entry name" value="RNA-binding domain, RBD"/>
    <property type="match status" value="1"/>
</dbReference>
<dbReference type="Pfam" id="PF00013">
    <property type="entry name" value="KH_1"/>
    <property type="match status" value="4"/>
</dbReference>
<dbReference type="GO" id="GO:1990247">
    <property type="term" value="F:N6-methyladenosine-containing RNA reader activity"/>
    <property type="evidence" value="ECO:0007669"/>
    <property type="project" value="UniProtKB-ARBA"/>
</dbReference>
<keyword evidence="8" id="KW-1185">Reference proteome</keyword>
<dbReference type="EMBL" id="ADFV01170807">
    <property type="status" value="NOT_ANNOTATED_CDS"/>
    <property type="molecule type" value="Genomic_DNA"/>
</dbReference>
<dbReference type="GO" id="GO:0010494">
    <property type="term" value="C:cytoplasmic stress granule"/>
    <property type="evidence" value="ECO:0007669"/>
    <property type="project" value="UniProtKB-SubCell"/>
</dbReference>
<evidence type="ECO:0000256" key="2">
    <source>
        <dbReference type="ARBA" id="ARBA00004210"/>
    </source>
</evidence>
<dbReference type="InterPro" id="IPR004087">
    <property type="entry name" value="KH_dom"/>
</dbReference>
<dbReference type="PROSITE" id="PS50084">
    <property type="entry name" value="KH_TYPE_1"/>
    <property type="match status" value="4"/>
</dbReference>
<comment type="subcellular location">
    <subcellularLocation>
        <location evidence="1">Cytoplasm</location>
        <location evidence="1">P-body</location>
    </subcellularLocation>
    <subcellularLocation>
        <location evidence="2">Cytoplasm</location>
        <location evidence="2">Stress granule</location>
    </subcellularLocation>
</comment>
<dbReference type="CDD" id="cd22494">
    <property type="entry name" value="KH-I_IGF2BP2_rpt2"/>
    <property type="match status" value="1"/>
</dbReference>
<gene>
    <name evidence="7" type="primary">IGF2BP2</name>
</gene>
<dbReference type="GO" id="GO:0001817">
    <property type="term" value="P:regulation of cytokine production"/>
    <property type="evidence" value="ECO:0007669"/>
    <property type="project" value="UniProtKB-ARBA"/>
</dbReference>
<dbReference type="GO" id="GO:0000932">
    <property type="term" value="C:P-body"/>
    <property type="evidence" value="ECO:0007669"/>
    <property type="project" value="UniProtKB-SubCell"/>
</dbReference>
<feature type="domain" description="K Homology" evidence="6">
    <location>
        <begin position="147"/>
        <end position="218"/>
    </location>
</feature>
<evidence type="ECO:0000256" key="5">
    <source>
        <dbReference type="SAM" id="MobiDB-lite"/>
    </source>
</evidence>
<dbReference type="Gene3D" id="3.30.1370.10">
    <property type="entry name" value="K Homology domain, type 1"/>
    <property type="match status" value="2"/>
</dbReference>
<feature type="compositionally biased region" description="Basic and acidic residues" evidence="5">
    <location>
        <begin position="125"/>
        <end position="135"/>
    </location>
</feature>
<reference evidence="7" key="2">
    <citation type="submission" date="2025-08" db="UniProtKB">
        <authorList>
            <consortium name="Ensembl"/>
        </authorList>
    </citation>
    <scope>IDENTIFICATION</scope>
</reference>
<reference evidence="7" key="3">
    <citation type="submission" date="2025-09" db="UniProtKB">
        <authorList>
            <consortium name="Ensembl"/>
        </authorList>
    </citation>
    <scope>IDENTIFICATION</scope>
</reference>
<dbReference type="CDD" id="cd22497">
    <property type="entry name" value="KH-I_IGF2BP2_rpt3"/>
    <property type="match status" value="1"/>
</dbReference>
<dbReference type="CDD" id="cd22491">
    <property type="entry name" value="KH-I_IGF2BP2_rpt1"/>
    <property type="match status" value="1"/>
</dbReference>
<dbReference type="GO" id="GO:0003730">
    <property type="term" value="F:mRNA 3'-UTR binding"/>
    <property type="evidence" value="ECO:0007669"/>
    <property type="project" value="UniProtKB-ARBA"/>
</dbReference>
<dbReference type="InterPro" id="IPR004088">
    <property type="entry name" value="KH_dom_type_1"/>
</dbReference>
<keyword evidence="4" id="KW-0694">RNA-binding</keyword>
<proteinExistence type="predicted"/>
<evidence type="ECO:0000259" key="6">
    <source>
        <dbReference type="SMART" id="SM00322"/>
    </source>
</evidence>
<accession>A0A2I3H7Q0</accession>
<feature type="domain" description="K Homology" evidence="6">
    <location>
        <begin position="228"/>
        <end position="301"/>
    </location>
</feature>
<dbReference type="PANTHER" id="PTHR10288">
    <property type="entry name" value="KH DOMAIN CONTAINING RNA BINDING PROTEIN"/>
    <property type="match status" value="1"/>
</dbReference>
<name>A0A2I3H7Q0_NOMLE</name>
<dbReference type="EMBL" id="ADFV01170801">
    <property type="status" value="NOT_ANNOTATED_CDS"/>
    <property type="molecule type" value="Genomic_DNA"/>
</dbReference>
<dbReference type="Proteomes" id="UP000001073">
    <property type="component" value="Chromosome 11"/>
</dbReference>
<dbReference type="GO" id="GO:0070934">
    <property type="term" value="P:CRD-mediated mRNA stabilization"/>
    <property type="evidence" value="ECO:0007669"/>
    <property type="project" value="UniProtKB-ARBA"/>
</dbReference>
<dbReference type="SUPFAM" id="SSF54791">
    <property type="entry name" value="Eukaryotic type KH-domain (KH-domain type I)"/>
    <property type="match status" value="4"/>
</dbReference>
<evidence type="ECO:0000313" key="8">
    <source>
        <dbReference type="Proteomes" id="UP000001073"/>
    </source>
</evidence>
<dbReference type="EMBL" id="ADFV01170808">
    <property type="status" value="NOT_ANNOTATED_CDS"/>
    <property type="molecule type" value="Genomic_DNA"/>
</dbReference>
<dbReference type="GO" id="GO:0048027">
    <property type="term" value="F:mRNA 5'-UTR binding"/>
    <property type="evidence" value="ECO:0007669"/>
    <property type="project" value="UniProtKB-ARBA"/>
</dbReference>
<keyword evidence="3" id="KW-0677">Repeat</keyword>
<dbReference type="FunFam" id="3.30.1370.10:FF:000027">
    <property type="entry name" value="insulin-like growth factor 2 mRNA-binding protein 3 isoform X1"/>
    <property type="match status" value="1"/>
</dbReference>
<dbReference type="EMBL" id="ADFV01170805">
    <property type="status" value="NOT_ANNOTATED_CDS"/>
    <property type="molecule type" value="Genomic_DNA"/>
</dbReference>
<evidence type="ECO:0000256" key="1">
    <source>
        <dbReference type="ARBA" id="ARBA00004201"/>
    </source>
</evidence>
<dbReference type="EMBL" id="ADFV01170804">
    <property type="status" value="NOT_ANNOTATED_CDS"/>
    <property type="molecule type" value="Genomic_DNA"/>
</dbReference>
<dbReference type="EMBL" id="ADFV01170803">
    <property type="status" value="NOT_ANNOTATED_CDS"/>
    <property type="molecule type" value="Genomic_DNA"/>
</dbReference>
<reference evidence="7 8" key="1">
    <citation type="submission" date="2012-10" db="EMBL/GenBank/DDBJ databases">
        <authorList>
            <consortium name="Gibbon Genome Sequencing Consortium"/>
        </authorList>
    </citation>
    <scope>NUCLEOTIDE SEQUENCE [LARGE SCALE GENOMIC DNA]</scope>
</reference>
<dbReference type="Gene3D" id="3.30.310.210">
    <property type="match status" value="1"/>
</dbReference>
<dbReference type="AlphaFoldDB" id="A0A2I3H7Q0"/>
<dbReference type="SMART" id="SM00322">
    <property type="entry name" value="KH"/>
    <property type="match status" value="4"/>
</dbReference>
<dbReference type="GeneTree" id="ENSGT00940000154913"/>
<dbReference type="InterPro" id="IPR036612">
    <property type="entry name" value="KH_dom_type_1_sf"/>
</dbReference>
<evidence type="ECO:0000313" key="7">
    <source>
        <dbReference type="Ensembl" id="ENSNLEP00000039654.1"/>
    </source>
</evidence>
<evidence type="ECO:0000256" key="4">
    <source>
        <dbReference type="PROSITE-ProRule" id="PRU00117"/>
    </source>
</evidence>
<feature type="region of interest" description="Disordered" evidence="5">
    <location>
        <begin position="112"/>
        <end position="143"/>
    </location>
</feature>
<dbReference type="InterPro" id="IPR035979">
    <property type="entry name" value="RBD_domain_sf"/>
</dbReference>
<dbReference type="FunFam" id="3.30.1370.10:FF:000026">
    <property type="entry name" value="Insulin-like growth factor 2 mRNA-binding protein 3"/>
    <property type="match status" value="1"/>
</dbReference>
<feature type="domain" description="K Homology" evidence="6">
    <location>
        <begin position="338"/>
        <end position="409"/>
    </location>
</feature>
<dbReference type="EMBL" id="ADFV01170806">
    <property type="status" value="NOT_ANNOTATED_CDS"/>
    <property type="molecule type" value="Genomic_DNA"/>
</dbReference>
<sequence length="481" mass="53778">SALGRVFLLLHYEVFATYINSSVAVRMRNDFYLKCYSLWFYLYRSRKIQIRNIPPHLQWEVLDGLLAQYGTVENVEQGNKEILSVISYRLAMEKLSGHQFENYSFKISYIPDEEVSSPSPPQRAQRGDHSSREQGHAPGGTSQARQIDFPLRILVPTQFVGAIIGKEGLTIKNITKQTQSRVDIHRKENSGAAEKPVTIHATPEGTSEACRMILEIMQKEADETKLAEEIPLKILAHNGLVGRLIGKEGRNLKKIEHETGTKITISSLQDLSIYNPERTITVKGTVEACASAEIEIMKKLREAFENDMLAVNTHSGYFSSLYPHHQFGPFPHHHSYPEQEIVNLFIPTQAVGAIIGKKGAHIKQLARFAGASIKIAPAEGPDVSERMVIITGPPEAQFKAQGRIFGKLKEENFFNPKEEVKLEAHIRVPSSTAGRVIGKGGKTVNELQNLTSAEVIVPRDQTPDENEEVIVRIIGHFFASQ</sequence>
<feature type="domain" description="K Homology" evidence="6">
    <location>
        <begin position="420"/>
        <end position="478"/>
    </location>
</feature>
<protein>
    <submittedName>
        <fullName evidence="7">Insulin like growth factor 2 mRNA binding protein 2</fullName>
    </submittedName>
</protein>
<dbReference type="Ensembl" id="ENSNLET00000047580.1">
    <property type="protein sequence ID" value="ENSNLEP00000039654.1"/>
    <property type="gene ID" value="ENSNLEG00000006508.2"/>
</dbReference>
<evidence type="ECO:0000256" key="3">
    <source>
        <dbReference type="ARBA" id="ARBA00022737"/>
    </source>
</evidence>
<organism evidence="7 8">
    <name type="scientific">Nomascus leucogenys</name>
    <name type="common">Northern white-cheeked gibbon</name>
    <name type="synonym">Hylobates leucogenys</name>
    <dbReference type="NCBI Taxonomy" id="61853"/>
    <lineage>
        <taxon>Eukaryota</taxon>
        <taxon>Metazoa</taxon>
        <taxon>Chordata</taxon>
        <taxon>Craniata</taxon>
        <taxon>Vertebrata</taxon>
        <taxon>Euteleostomi</taxon>
        <taxon>Mammalia</taxon>
        <taxon>Eutheria</taxon>
        <taxon>Euarchontoglires</taxon>
        <taxon>Primates</taxon>
        <taxon>Haplorrhini</taxon>
        <taxon>Catarrhini</taxon>
        <taxon>Hylobatidae</taxon>
        <taxon>Nomascus</taxon>
    </lineage>
</organism>